<feature type="transmembrane region" description="Helical" evidence="9">
    <location>
        <begin position="60"/>
        <end position="80"/>
    </location>
</feature>
<keyword evidence="8 9" id="KW-0472">Membrane</keyword>
<dbReference type="PANTHER" id="PTHR43394">
    <property type="entry name" value="ATP-DEPENDENT PERMEASE MDL1, MITOCHONDRIAL"/>
    <property type="match status" value="1"/>
</dbReference>
<evidence type="ECO:0000256" key="1">
    <source>
        <dbReference type="ARBA" id="ARBA00004651"/>
    </source>
</evidence>
<dbReference type="Pfam" id="PF00664">
    <property type="entry name" value="ABC_membrane"/>
    <property type="match status" value="1"/>
</dbReference>
<keyword evidence="6" id="KW-0067">ATP-binding</keyword>
<protein>
    <submittedName>
        <fullName evidence="12">ABC transporter</fullName>
    </submittedName>
</protein>
<organism evidence="12 13">
    <name type="scientific">Sorangium cellulosum</name>
    <name type="common">Polyangium cellulosum</name>
    <dbReference type="NCBI Taxonomy" id="56"/>
    <lineage>
        <taxon>Bacteria</taxon>
        <taxon>Pseudomonadati</taxon>
        <taxon>Myxococcota</taxon>
        <taxon>Polyangia</taxon>
        <taxon>Polyangiales</taxon>
        <taxon>Polyangiaceae</taxon>
        <taxon>Sorangium</taxon>
    </lineage>
</organism>
<gene>
    <name evidence="12" type="ORF">SOCE26_000190</name>
</gene>
<evidence type="ECO:0000256" key="2">
    <source>
        <dbReference type="ARBA" id="ARBA00022448"/>
    </source>
</evidence>
<evidence type="ECO:0000256" key="7">
    <source>
        <dbReference type="ARBA" id="ARBA00022989"/>
    </source>
</evidence>
<dbReference type="SUPFAM" id="SSF90123">
    <property type="entry name" value="ABC transporter transmembrane region"/>
    <property type="match status" value="1"/>
</dbReference>
<evidence type="ECO:0000313" key="13">
    <source>
        <dbReference type="Proteomes" id="UP000238348"/>
    </source>
</evidence>
<dbReference type="OrthoDB" id="5480201at2"/>
<dbReference type="GO" id="GO:0005886">
    <property type="term" value="C:plasma membrane"/>
    <property type="evidence" value="ECO:0007669"/>
    <property type="project" value="UniProtKB-SubCell"/>
</dbReference>
<evidence type="ECO:0000259" key="11">
    <source>
        <dbReference type="PROSITE" id="PS50929"/>
    </source>
</evidence>
<proteinExistence type="predicted"/>
<feature type="transmembrane region" description="Helical" evidence="9">
    <location>
        <begin position="21"/>
        <end position="40"/>
    </location>
</feature>
<dbReference type="InterPro" id="IPR039421">
    <property type="entry name" value="Type_1_exporter"/>
</dbReference>
<dbReference type="PANTHER" id="PTHR43394:SF1">
    <property type="entry name" value="ATP-BINDING CASSETTE SUB-FAMILY B MEMBER 10, MITOCHONDRIAL"/>
    <property type="match status" value="1"/>
</dbReference>
<keyword evidence="7 9" id="KW-1133">Transmembrane helix</keyword>
<dbReference type="PROSITE" id="PS50929">
    <property type="entry name" value="ABC_TM1F"/>
    <property type="match status" value="1"/>
</dbReference>
<evidence type="ECO:0000256" key="4">
    <source>
        <dbReference type="ARBA" id="ARBA00022692"/>
    </source>
</evidence>
<dbReference type="CDD" id="cd18541">
    <property type="entry name" value="ABC_6TM_TmrB_like"/>
    <property type="match status" value="1"/>
</dbReference>
<dbReference type="InterPro" id="IPR027417">
    <property type="entry name" value="P-loop_NTPase"/>
</dbReference>
<dbReference type="Gene3D" id="1.20.1560.10">
    <property type="entry name" value="ABC transporter type 1, transmembrane domain"/>
    <property type="match status" value="1"/>
</dbReference>
<feature type="domain" description="ABC transmembrane type-1" evidence="11">
    <location>
        <begin position="25"/>
        <end position="306"/>
    </location>
</feature>
<feature type="transmembrane region" description="Helical" evidence="9">
    <location>
        <begin position="250"/>
        <end position="271"/>
    </location>
</feature>
<evidence type="ECO:0000256" key="3">
    <source>
        <dbReference type="ARBA" id="ARBA00022475"/>
    </source>
</evidence>
<accession>A0A2L0EH77</accession>
<evidence type="ECO:0000256" key="9">
    <source>
        <dbReference type="SAM" id="Phobius"/>
    </source>
</evidence>
<dbReference type="FunFam" id="3.40.50.300:FF:000221">
    <property type="entry name" value="Multidrug ABC transporter ATP-binding protein"/>
    <property type="match status" value="1"/>
</dbReference>
<feature type="domain" description="ABC transporter" evidence="10">
    <location>
        <begin position="339"/>
        <end position="576"/>
    </location>
</feature>
<feature type="transmembrane region" description="Helical" evidence="9">
    <location>
        <begin position="163"/>
        <end position="181"/>
    </location>
</feature>
<dbReference type="GO" id="GO:0016887">
    <property type="term" value="F:ATP hydrolysis activity"/>
    <property type="evidence" value="ECO:0007669"/>
    <property type="project" value="InterPro"/>
</dbReference>
<dbReference type="InterPro" id="IPR011527">
    <property type="entry name" value="ABC1_TM_dom"/>
</dbReference>
<dbReference type="InterPro" id="IPR017871">
    <property type="entry name" value="ABC_transporter-like_CS"/>
</dbReference>
<evidence type="ECO:0000256" key="5">
    <source>
        <dbReference type="ARBA" id="ARBA00022741"/>
    </source>
</evidence>
<dbReference type="GO" id="GO:0005524">
    <property type="term" value="F:ATP binding"/>
    <property type="evidence" value="ECO:0007669"/>
    <property type="project" value="UniProtKB-KW"/>
</dbReference>
<dbReference type="SMART" id="SM00382">
    <property type="entry name" value="AAA"/>
    <property type="match status" value="1"/>
</dbReference>
<dbReference type="RefSeq" id="WP_104976737.1">
    <property type="nucleotide sequence ID" value="NZ_CP012673.1"/>
</dbReference>
<dbReference type="PROSITE" id="PS50893">
    <property type="entry name" value="ABC_TRANSPORTER_2"/>
    <property type="match status" value="1"/>
</dbReference>
<dbReference type="EMBL" id="CP012673">
    <property type="protein sequence ID" value="AUX38642.1"/>
    <property type="molecule type" value="Genomic_DNA"/>
</dbReference>
<dbReference type="Gene3D" id="3.40.50.300">
    <property type="entry name" value="P-loop containing nucleotide triphosphate hydrolases"/>
    <property type="match status" value="1"/>
</dbReference>
<dbReference type="InterPro" id="IPR003439">
    <property type="entry name" value="ABC_transporter-like_ATP-bd"/>
</dbReference>
<dbReference type="InterPro" id="IPR036640">
    <property type="entry name" value="ABC1_TM_sf"/>
</dbReference>
<dbReference type="Pfam" id="PF00005">
    <property type="entry name" value="ABC_tran"/>
    <property type="match status" value="1"/>
</dbReference>
<keyword evidence="3" id="KW-1003">Cell membrane</keyword>
<evidence type="ECO:0000313" key="12">
    <source>
        <dbReference type="EMBL" id="AUX38642.1"/>
    </source>
</evidence>
<comment type="subcellular location">
    <subcellularLocation>
        <location evidence="1">Cell membrane</location>
        <topology evidence="1">Multi-pass membrane protein</topology>
    </subcellularLocation>
</comment>
<feature type="transmembrane region" description="Helical" evidence="9">
    <location>
        <begin position="133"/>
        <end position="157"/>
    </location>
</feature>
<evidence type="ECO:0000259" key="10">
    <source>
        <dbReference type="PROSITE" id="PS50893"/>
    </source>
</evidence>
<keyword evidence="5" id="KW-0547">Nucleotide-binding</keyword>
<dbReference type="GO" id="GO:0015421">
    <property type="term" value="F:ABC-type oligopeptide transporter activity"/>
    <property type="evidence" value="ECO:0007669"/>
    <property type="project" value="TreeGrafter"/>
</dbReference>
<evidence type="ECO:0000256" key="6">
    <source>
        <dbReference type="ARBA" id="ARBA00022840"/>
    </source>
</evidence>
<name>A0A2L0EH77_SORCE</name>
<feature type="transmembrane region" description="Helical" evidence="9">
    <location>
        <begin position="283"/>
        <end position="304"/>
    </location>
</feature>
<keyword evidence="4 9" id="KW-0812">Transmembrane</keyword>
<sequence length="598" mass="64286">MAKRDPSTYPVELGAQFRDKLPFYLAGAALLAAQQLLMAKRDFLVKDAVDAAVQLQSSEASRAALIMLGVSVSAAVMRVFSRVTIFTAGRNVEYELRAILLARLHKLGPAFFRKMSTGEIMSRATNDLTQVRLLLGFGLLNVVGSLFAFSSALYVMLNISRELTVAAVVTMPLLMLVTRSFSTRLFVRTRENQEAIGAMSDRVLASLAGVRVVRSFALEASEMAAFAGTNQAYLEKSLSLAKLRGSMGPLMGAISSVGVLVVFWYGGQLVLDGRMTKGDFVSFWLALLRLTWPMLALGFVAAIVQRGRAGYARLKTIFEAVPEVVSGPLPRPEVVRGAVTVKDLTFSYGARKVVDGVSFEIEAGRSLAIVGRTGSGKSTIATLLARLMPTPRGAVFLDGVDICDLPLETVRAGIGYAQQDAFLFSTTVARNIGYTLDDPDSPASCDAIRAAAAEAEVLNEVLSLPDGFDTVVGERGVQLSGGQRQRVALARALIREPSVLVLDDPLSAVDAKTEQAILAAIERQAARRTVILITHRVAAARRCDAILVLDQGKVLERGTHDELTRAGGLYASFAEEQQLEDDLATIEALPTSQRVGIS</sequence>
<dbReference type="SUPFAM" id="SSF52540">
    <property type="entry name" value="P-loop containing nucleoside triphosphate hydrolases"/>
    <property type="match status" value="1"/>
</dbReference>
<dbReference type="Proteomes" id="UP000238348">
    <property type="component" value="Chromosome"/>
</dbReference>
<dbReference type="AlphaFoldDB" id="A0A2L0EH77"/>
<dbReference type="InterPro" id="IPR003593">
    <property type="entry name" value="AAA+_ATPase"/>
</dbReference>
<dbReference type="PROSITE" id="PS00211">
    <property type="entry name" value="ABC_TRANSPORTER_1"/>
    <property type="match status" value="1"/>
</dbReference>
<keyword evidence="2" id="KW-0813">Transport</keyword>
<evidence type="ECO:0000256" key="8">
    <source>
        <dbReference type="ARBA" id="ARBA00023136"/>
    </source>
</evidence>
<reference evidence="12 13" key="1">
    <citation type="submission" date="2015-09" db="EMBL/GenBank/DDBJ databases">
        <title>Sorangium comparison.</title>
        <authorList>
            <person name="Zaburannyi N."/>
            <person name="Bunk B."/>
            <person name="Overmann J."/>
            <person name="Mueller R."/>
        </authorList>
    </citation>
    <scope>NUCLEOTIDE SEQUENCE [LARGE SCALE GENOMIC DNA]</scope>
    <source>
        <strain evidence="12 13">So ce26</strain>
    </source>
</reference>